<accession>A0A9D4INQ4</accession>
<gene>
    <name evidence="2" type="ORF">DPMN_179672</name>
</gene>
<evidence type="ECO:0000313" key="2">
    <source>
        <dbReference type="EMBL" id="KAH3778218.1"/>
    </source>
</evidence>
<feature type="region of interest" description="Disordered" evidence="1">
    <location>
        <begin position="59"/>
        <end position="101"/>
    </location>
</feature>
<evidence type="ECO:0000313" key="3">
    <source>
        <dbReference type="Proteomes" id="UP000828390"/>
    </source>
</evidence>
<dbReference type="AlphaFoldDB" id="A0A9D4INQ4"/>
<dbReference type="Proteomes" id="UP000828390">
    <property type="component" value="Unassembled WGS sequence"/>
</dbReference>
<evidence type="ECO:0000256" key="1">
    <source>
        <dbReference type="SAM" id="MobiDB-lite"/>
    </source>
</evidence>
<sequence length="101" mass="11182">MNMCLTHIQVGTPTNLKVREIPSGKESTHDEPTVTEGTDSTGIVTEEEHGSLLVNLKENVDEQDEARTGTSVKEKEIDSDTETKEADENSVKKVKLQLQRC</sequence>
<name>A0A9D4INQ4_DREPO</name>
<keyword evidence="3" id="KW-1185">Reference proteome</keyword>
<comment type="caution">
    <text evidence="2">The sequence shown here is derived from an EMBL/GenBank/DDBJ whole genome shotgun (WGS) entry which is preliminary data.</text>
</comment>
<feature type="compositionally biased region" description="Basic and acidic residues" evidence="1">
    <location>
        <begin position="72"/>
        <end position="91"/>
    </location>
</feature>
<reference evidence="2" key="2">
    <citation type="submission" date="2020-11" db="EMBL/GenBank/DDBJ databases">
        <authorList>
            <person name="McCartney M.A."/>
            <person name="Auch B."/>
            <person name="Kono T."/>
            <person name="Mallez S."/>
            <person name="Becker A."/>
            <person name="Gohl D.M."/>
            <person name="Silverstein K.A.T."/>
            <person name="Koren S."/>
            <person name="Bechman K.B."/>
            <person name="Herman A."/>
            <person name="Abrahante J.E."/>
            <person name="Garbe J."/>
        </authorList>
    </citation>
    <scope>NUCLEOTIDE SEQUENCE</scope>
    <source>
        <strain evidence="2">Duluth1</strain>
        <tissue evidence="2">Whole animal</tissue>
    </source>
</reference>
<protein>
    <submittedName>
        <fullName evidence="2">Uncharacterized protein</fullName>
    </submittedName>
</protein>
<dbReference type="EMBL" id="JAIWYP010000009">
    <property type="protein sequence ID" value="KAH3778218.1"/>
    <property type="molecule type" value="Genomic_DNA"/>
</dbReference>
<organism evidence="2 3">
    <name type="scientific">Dreissena polymorpha</name>
    <name type="common">Zebra mussel</name>
    <name type="synonym">Mytilus polymorpha</name>
    <dbReference type="NCBI Taxonomy" id="45954"/>
    <lineage>
        <taxon>Eukaryota</taxon>
        <taxon>Metazoa</taxon>
        <taxon>Spiralia</taxon>
        <taxon>Lophotrochozoa</taxon>
        <taxon>Mollusca</taxon>
        <taxon>Bivalvia</taxon>
        <taxon>Autobranchia</taxon>
        <taxon>Heteroconchia</taxon>
        <taxon>Euheterodonta</taxon>
        <taxon>Imparidentia</taxon>
        <taxon>Neoheterodontei</taxon>
        <taxon>Myida</taxon>
        <taxon>Dreissenoidea</taxon>
        <taxon>Dreissenidae</taxon>
        <taxon>Dreissena</taxon>
    </lineage>
</organism>
<reference evidence="2" key="1">
    <citation type="journal article" date="2019" name="bioRxiv">
        <title>The Genome of the Zebra Mussel, Dreissena polymorpha: A Resource for Invasive Species Research.</title>
        <authorList>
            <person name="McCartney M.A."/>
            <person name="Auch B."/>
            <person name="Kono T."/>
            <person name="Mallez S."/>
            <person name="Zhang Y."/>
            <person name="Obille A."/>
            <person name="Becker A."/>
            <person name="Abrahante J.E."/>
            <person name="Garbe J."/>
            <person name="Badalamenti J.P."/>
            <person name="Herman A."/>
            <person name="Mangelson H."/>
            <person name="Liachko I."/>
            <person name="Sullivan S."/>
            <person name="Sone E.D."/>
            <person name="Koren S."/>
            <person name="Silverstein K.A.T."/>
            <person name="Beckman K.B."/>
            <person name="Gohl D.M."/>
        </authorList>
    </citation>
    <scope>NUCLEOTIDE SEQUENCE</scope>
    <source>
        <strain evidence="2">Duluth1</strain>
        <tissue evidence="2">Whole animal</tissue>
    </source>
</reference>
<proteinExistence type="predicted"/>